<dbReference type="SMART" id="SM00060">
    <property type="entry name" value="FN3"/>
    <property type="match status" value="1"/>
</dbReference>
<evidence type="ECO:0000313" key="7">
    <source>
        <dbReference type="Proteomes" id="UP000507470"/>
    </source>
</evidence>
<reference evidence="6 7" key="1">
    <citation type="submission" date="2020-06" db="EMBL/GenBank/DDBJ databases">
        <authorList>
            <person name="Li R."/>
            <person name="Bekaert M."/>
        </authorList>
    </citation>
    <scope>NUCLEOTIDE SEQUENCE [LARGE SCALE GENOMIC DNA]</scope>
    <source>
        <strain evidence="7">wild</strain>
    </source>
</reference>
<keyword evidence="7" id="KW-1185">Reference proteome</keyword>
<sequence length="504" mass="57055">MDSKIAERLNVSSNCRLTIHRFVKNDVGEYSCDHPSKIYEGKKSHIISIQLRNSFLVKNKSQVFYADEKPRVLTCEVSGVPNTYKFNKWRHFINGYLVRVIDGQDDGNLTLPYNNTSDIQYDDSGLYICNVTNNFGNDNGQLWQTGTVNVTIKDKPVLAKPLEHVYTIQNISSTSINIYLLSSSRLLALDLLNDLNERVQTTQCAASTLNTNFHGTPVNVPGYVCNLSITESEGENFQNYSVTVSNDCCSNTFNFSIRSARKPVKPNVLDYTSSTTWIYVIMEPGSDGGMHQEFIIEYRKQRNKKWKWVLVENDGSSRVSHYISSLDPSTAYEFMLFARNSIGNSSSTETYKVWTKGGAIENSLYQSASDLTEPPTASGNVETVNRSIDRRKPNMNRQIVGYNIVGKEESTRTLDCVELKYRDEKNIRYDSSTLNYIEVVFDPVEARSKFHIHGADNRTPYADIDCSLTADPLTSSDEESLSSPGDNNDFMSLEDVQQWNIYES</sequence>
<evidence type="ECO:0000256" key="1">
    <source>
        <dbReference type="ARBA" id="ARBA00022737"/>
    </source>
</evidence>
<dbReference type="SUPFAM" id="SSF48726">
    <property type="entry name" value="Immunoglobulin"/>
    <property type="match status" value="1"/>
</dbReference>
<evidence type="ECO:0000256" key="3">
    <source>
        <dbReference type="SAM" id="MobiDB-lite"/>
    </source>
</evidence>
<dbReference type="GO" id="GO:0016020">
    <property type="term" value="C:membrane"/>
    <property type="evidence" value="ECO:0007669"/>
    <property type="project" value="UniProtKB-SubCell"/>
</dbReference>
<dbReference type="Gene3D" id="2.60.40.10">
    <property type="entry name" value="Immunoglobulins"/>
    <property type="match status" value="2"/>
</dbReference>
<name>A0A6J8BL70_MYTCO</name>
<organism evidence="6 7">
    <name type="scientific">Mytilus coruscus</name>
    <name type="common">Sea mussel</name>
    <dbReference type="NCBI Taxonomy" id="42192"/>
    <lineage>
        <taxon>Eukaryota</taxon>
        <taxon>Metazoa</taxon>
        <taxon>Spiralia</taxon>
        <taxon>Lophotrochozoa</taxon>
        <taxon>Mollusca</taxon>
        <taxon>Bivalvia</taxon>
        <taxon>Autobranchia</taxon>
        <taxon>Pteriomorphia</taxon>
        <taxon>Mytilida</taxon>
        <taxon>Mytiloidea</taxon>
        <taxon>Mytilidae</taxon>
        <taxon>Mytilinae</taxon>
        <taxon>Mytilus</taxon>
    </lineage>
</organism>
<keyword evidence="2" id="KW-1015">Disulfide bond</keyword>
<feature type="compositionally biased region" description="Polar residues" evidence="3">
    <location>
        <begin position="481"/>
        <end position="491"/>
    </location>
</feature>
<dbReference type="PROSITE" id="PS50835">
    <property type="entry name" value="IG_LIKE"/>
    <property type="match status" value="1"/>
</dbReference>
<dbReference type="EMBL" id="CACVKT020003449">
    <property type="protein sequence ID" value="CAC5383850.1"/>
    <property type="molecule type" value="Genomic_DNA"/>
</dbReference>
<gene>
    <name evidence="6" type="ORF">MCOR_19550</name>
</gene>
<dbReference type="InterPro" id="IPR036179">
    <property type="entry name" value="Ig-like_dom_sf"/>
</dbReference>
<dbReference type="InterPro" id="IPR007110">
    <property type="entry name" value="Ig-like_dom"/>
</dbReference>
<dbReference type="PANTHER" id="PTHR44170:SF6">
    <property type="entry name" value="CONTACTIN"/>
    <property type="match status" value="1"/>
</dbReference>
<feature type="domain" description="Fibronectin type-III" evidence="5">
    <location>
        <begin position="262"/>
        <end position="358"/>
    </location>
</feature>
<dbReference type="OrthoDB" id="6135318at2759"/>
<dbReference type="CDD" id="cd00063">
    <property type="entry name" value="FN3"/>
    <property type="match status" value="1"/>
</dbReference>
<dbReference type="Proteomes" id="UP000507470">
    <property type="component" value="Unassembled WGS sequence"/>
</dbReference>
<dbReference type="PANTHER" id="PTHR44170">
    <property type="entry name" value="PROTEIN SIDEKICK"/>
    <property type="match status" value="1"/>
</dbReference>
<dbReference type="InterPro" id="IPR003961">
    <property type="entry name" value="FN3_dom"/>
</dbReference>
<dbReference type="CDD" id="cd00096">
    <property type="entry name" value="Ig"/>
    <property type="match status" value="1"/>
</dbReference>
<dbReference type="PROSITE" id="PS50853">
    <property type="entry name" value="FN3"/>
    <property type="match status" value="1"/>
</dbReference>
<proteinExistence type="predicted"/>
<accession>A0A6J8BL70</accession>
<evidence type="ECO:0000259" key="4">
    <source>
        <dbReference type="PROSITE" id="PS50835"/>
    </source>
</evidence>
<evidence type="ECO:0000313" key="6">
    <source>
        <dbReference type="EMBL" id="CAC5383850.1"/>
    </source>
</evidence>
<feature type="domain" description="Ig-like" evidence="4">
    <location>
        <begin position="35"/>
        <end position="149"/>
    </location>
</feature>
<evidence type="ECO:0000259" key="5">
    <source>
        <dbReference type="PROSITE" id="PS50853"/>
    </source>
</evidence>
<dbReference type="InterPro" id="IPR036116">
    <property type="entry name" value="FN3_sf"/>
</dbReference>
<dbReference type="InterPro" id="IPR013783">
    <property type="entry name" value="Ig-like_fold"/>
</dbReference>
<protein>
    <submittedName>
        <fullName evidence="6">Uncharacterized protein</fullName>
    </submittedName>
</protein>
<dbReference type="GO" id="GO:0098609">
    <property type="term" value="P:cell-cell adhesion"/>
    <property type="evidence" value="ECO:0007669"/>
    <property type="project" value="TreeGrafter"/>
</dbReference>
<keyword evidence="1" id="KW-0677">Repeat</keyword>
<dbReference type="AlphaFoldDB" id="A0A6J8BL70"/>
<evidence type="ECO:0000256" key="2">
    <source>
        <dbReference type="ARBA" id="ARBA00023157"/>
    </source>
</evidence>
<feature type="region of interest" description="Disordered" evidence="3">
    <location>
        <begin position="472"/>
        <end position="491"/>
    </location>
</feature>
<dbReference type="SUPFAM" id="SSF49265">
    <property type="entry name" value="Fibronectin type III"/>
    <property type="match status" value="1"/>
</dbReference>